<evidence type="ECO:0000313" key="7">
    <source>
        <dbReference type="Ensembl" id="ENSSMRP00000014230.1"/>
    </source>
</evidence>
<dbReference type="GO" id="GO:0043065">
    <property type="term" value="P:positive regulation of apoptotic process"/>
    <property type="evidence" value="ECO:0007669"/>
    <property type="project" value="Ensembl"/>
</dbReference>
<accession>A0A8D0BWP3</accession>
<comment type="similarity">
    <text evidence="2">Belongs to the UPF0389 family.</text>
</comment>
<dbReference type="AlphaFoldDB" id="A0A8D0BWP3"/>
<reference evidence="7" key="2">
    <citation type="submission" date="2025-09" db="UniProtKB">
        <authorList>
            <consortium name="Ensembl"/>
        </authorList>
    </citation>
    <scope>IDENTIFICATION</scope>
</reference>
<organism evidence="7 8">
    <name type="scientific">Salvator merianae</name>
    <name type="common">Argentine black and white tegu</name>
    <name type="synonym">Tupinambis merianae</name>
    <dbReference type="NCBI Taxonomy" id="96440"/>
    <lineage>
        <taxon>Eukaryota</taxon>
        <taxon>Metazoa</taxon>
        <taxon>Chordata</taxon>
        <taxon>Craniata</taxon>
        <taxon>Vertebrata</taxon>
        <taxon>Euteleostomi</taxon>
        <taxon>Lepidosauria</taxon>
        <taxon>Squamata</taxon>
        <taxon>Bifurcata</taxon>
        <taxon>Unidentata</taxon>
        <taxon>Episquamata</taxon>
        <taxon>Laterata</taxon>
        <taxon>Teiioidea</taxon>
        <taxon>Teiidae</taxon>
        <taxon>Salvator</taxon>
    </lineage>
</organism>
<evidence type="ECO:0000256" key="6">
    <source>
        <dbReference type="SAM" id="Phobius"/>
    </source>
</evidence>
<dbReference type="GO" id="GO:0005739">
    <property type="term" value="C:mitochondrion"/>
    <property type="evidence" value="ECO:0007669"/>
    <property type="project" value="Ensembl"/>
</dbReference>
<dbReference type="OMA" id="GMTILAC"/>
<dbReference type="InterPro" id="IPR009432">
    <property type="entry name" value="DUF1075"/>
</dbReference>
<dbReference type="GeneTree" id="ENSGT00640000091497"/>
<keyword evidence="3 6" id="KW-0812">Transmembrane</keyword>
<comment type="subcellular location">
    <subcellularLocation>
        <location evidence="1">Membrane</location>
        <topology evidence="1">Single-pass membrane protein</topology>
    </subcellularLocation>
</comment>
<evidence type="ECO:0000256" key="2">
    <source>
        <dbReference type="ARBA" id="ARBA00007363"/>
    </source>
</evidence>
<proteinExistence type="inferred from homology"/>
<feature type="transmembrane region" description="Helical" evidence="6">
    <location>
        <begin position="107"/>
        <end position="126"/>
    </location>
</feature>
<evidence type="ECO:0000256" key="5">
    <source>
        <dbReference type="ARBA" id="ARBA00023136"/>
    </source>
</evidence>
<sequence length="159" mass="17360">MAGLIAAAAAGGGRAVRILDKSLFPGLRVIKAPCWASSRKMGTQEGSAQKLNTQTSDNILKIPGYRPTAWDRKILVWTGRFKKIDDVPATLPFETVDAARNKMRVKISYIMIALTISGCIVMVILGKRAVSRHETLTNLNIERKARLRDEGAQGASDKP</sequence>
<dbReference type="GO" id="GO:0016020">
    <property type="term" value="C:membrane"/>
    <property type="evidence" value="ECO:0007669"/>
    <property type="project" value="UniProtKB-SubCell"/>
</dbReference>
<dbReference type="Proteomes" id="UP000694421">
    <property type="component" value="Unplaced"/>
</dbReference>
<dbReference type="Ensembl" id="ENSSMRT00000016578.1">
    <property type="protein sequence ID" value="ENSSMRP00000014230.1"/>
    <property type="gene ID" value="ENSSMRG00000011077.1"/>
</dbReference>
<dbReference type="GO" id="GO:0090200">
    <property type="term" value="P:positive regulation of release of cytochrome c from mitochondria"/>
    <property type="evidence" value="ECO:0007669"/>
    <property type="project" value="Ensembl"/>
</dbReference>
<evidence type="ECO:0000256" key="3">
    <source>
        <dbReference type="ARBA" id="ARBA00022692"/>
    </source>
</evidence>
<dbReference type="PANTHER" id="PTHR13674:SF2">
    <property type="entry name" value="PROTEIN FAM162A"/>
    <property type="match status" value="1"/>
</dbReference>
<keyword evidence="8" id="KW-1185">Reference proteome</keyword>
<evidence type="ECO:0000256" key="1">
    <source>
        <dbReference type="ARBA" id="ARBA00004167"/>
    </source>
</evidence>
<dbReference type="GO" id="GO:0051402">
    <property type="term" value="P:neuron apoptotic process"/>
    <property type="evidence" value="ECO:0007669"/>
    <property type="project" value="Ensembl"/>
</dbReference>
<keyword evidence="4 6" id="KW-1133">Transmembrane helix</keyword>
<evidence type="ECO:0000256" key="4">
    <source>
        <dbReference type="ARBA" id="ARBA00022989"/>
    </source>
</evidence>
<evidence type="ECO:0000313" key="8">
    <source>
        <dbReference type="Proteomes" id="UP000694421"/>
    </source>
</evidence>
<keyword evidence="5 6" id="KW-0472">Membrane</keyword>
<dbReference type="GO" id="GO:0071456">
    <property type="term" value="P:cellular response to hypoxia"/>
    <property type="evidence" value="ECO:0007669"/>
    <property type="project" value="Ensembl"/>
</dbReference>
<name>A0A8D0BWP3_SALMN</name>
<dbReference type="Pfam" id="PF06388">
    <property type="entry name" value="DUF1075"/>
    <property type="match status" value="1"/>
</dbReference>
<dbReference type="GO" id="GO:0005829">
    <property type="term" value="C:cytosol"/>
    <property type="evidence" value="ECO:0007669"/>
    <property type="project" value="Ensembl"/>
</dbReference>
<dbReference type="PANTHER" id="PTHR13674">
    <property type="entry name" value="GROWTH AND TRANSFORMATION-DEPENDENT PROTEIN"/>
    <property type="match status" value="1"/>
</dbReference>
<protein>
    <submittedName>
        <fullName evidence="7">Family with sequence similarity 162 member A</fullName>
    </submittedName>
</protein>
<reference evidence="7" key="1">
    <citation type="submission" date="2025-08" db="UniProtKB">
        <authorList>
            <consortium name="Ensembl"/>
        </authorList>
    </citation>
    <scope>IDENTIFICATION</scope>
</reference>